<comment type="function">
    <text evidence="1">Putative odorant or sperm cell receptor.</text>
</comment>
<comment type="similarity">
    <text evidence="9">Belongs to the G-protein coupled receptor 1 family.</text>
</comment>
<evidence type="ECO:0000256" key="2">
    <source>
        <dbReference type="ARBA" id="ARBA00004141"/>
    </source>
</evidence>
<organism evidence="12 13">
    <name type="scientific">Vicugna pacos</name>
    <name type="common">Alpaca</name>
    <name type="synonym">Lama pacos</name>
    <dbReference type="NCBI Taxonomy" id="30538"/>
    <lineage>
        <taxon>Eukaryota</taxon>
        <taxon>Metazoa</taxon>
        <taxon>Chordata</taxon>
        <taxon>Craniata</taxon>
        <taxon>Vertebrata</taxon>
        <taxon>Euteleostomi</taxon>
        <taxon>Mammalia</taxon>
        <taxon>Eutheria</taxon>
        <taxon>Laurasiatheria</taxon>
        <taxon>Artiodactyla</taxon>
        <taxon>Tylopoda</taxon>
        <taxon>Camelidae</taxon>
        <taxon>Vicugna</taxon>
    </lineage>
</organism>
<feature type="transmembrane region" description="Helical" evidence="10">
    <location>
        <begin position="310"/>
        <end position="329"/>
    </location>
</feature>
<evidence type="ECO:0000313" key="12">
    <source>
        <dbReference type="Proteomes" id="UP001652581"/>
    </source>
</evidence>
<evidence type="ECO:0000256" key="3">
    <source>
        <dbReference type="ARBA" id="ARBA00022692"/>
    </source>
</evidence>
<dbReference type="InterPro" id="IPR000725">
    <property type="entry name" value="Olfact_rcpt"/>
</dbReference>
<dbReference type="AlphaFoldDB" id="A0A6I9I7Q6"/>
<dbReference type="PROSITE" id="PS50262">
    <property type="entry name" value="G_PROTEIN_RECEP_F1_2"/>
    <property type="match status" value="1"/>
</dbReference>
<keyword evidence="6 10" id="KW-0472">Membrane</keyword>
<dbReference type="SUPFAM" id="SSF81321">
    <property type="entry name" value="Family A G protein-coupled receptor-like"/>
    <property type="match status" value="1"/>
</dbReference>
<dbReference type="CDD" id="cd15918">
    <property type="entry name" value="7tmA_OR1_7-like"/>
    <property type="match status" value="1"/>
</dbReference>
<dbReference type="KEGG" id="vpc:102535337"/>
<evidence type="ECO:0000256" key="10">
    <source>
        <dbReference type="RuleBase" id="RU363047"/>
    </source>
</evidence>
<dbReference type="Pfam" id="PF13853">
    <property type="entry name" value="7tm_4"/>
    <property type="match status" value="1"/>
</dbReference>
<evidence type="ECO:0000256" key="9">
    <source>
        <dbReference type="RuleBase" id="RU000688"/>
    </source>
</evidence>
<keyword evidence="4 10" id="KW-1133">Transmembrane helix</keyword>
<feature type="transmembrane region" description="Helical" evidence="10">
    <location>
        <begin position="26"/>
        <end position="48"/>
    </location>
</feature>
<dbReference type="GeneID" id="102535337"/>
<evidence type="ECO:0000313" key="13">
    <source>
        <dbReference type="RefSeq" id="XP_006205667.3"/>
    </source>
</evidence>
<protein>
    <recommendedName>
        <fullName evidence="10">Olfactory receptor</fullName>
    </recommendedName>
</protein>
<keyword evidence="5 9" id="KW-0297">G-protein coupled receptor</keyword>
<name>A0A6I9I7Q6_VICPA</name>
<dbReference type="GO" id="GO:0004984">
    <property type="term" value="F:olfactory receptor activity"/>
    <property type="evidence" value="ECO:0007669"/>
    <property type="project" value="InterPro"/>
</dbReference>
<evidence type="ECO:0000256" key="6">
    <source>
        <dbReference type="ARBA" id="ARBA00023136"/>
    </source>
</evidence>
<feature type="transmembrane region" description="Helical" evidence="10">
    <location>
        <begin position="141"/>
        <end position="162"/>
    </location>
</feature>
<dbReference type="InterPro" id="IPR017452">
    <property type="entry name" value="GPCR_Rhodpsn_7TM"/>
</dbReference>
<sequence>MDRRNQTSTYEFLLMGLSERPEQQPLLFGLFLAMYLVTVLGNLLIVLAIGSDVHLHTPMYLFLANLSFSDIGFISTVIPKMLDNIGSGSKLISYGGCLTQLYFFGLFADLDNFLLAAMALDRYVAISQPLHYTMTMNYQCCALLLAGSWVVTTIHALVHTLLVTRLSFCGPNVIPHFFCDLVPLLKLACSSTYINDLVLMLVAGTLLIGPFVCILTSYFYIALVVLRIDSPEGKQKAFSSCTSHLSVVSLFYSTAIGVYLCPPSSLSGGKDRLFSVMYTVVTPMLNPFIYSLRNRDMKGALRTLLRRKKIIFCLYFYSLVIHHKANTYLPLIQGMDPYQGSRNCLCTSSNCYPTLPHEALLRYN</sequence>
<keyword evidence="10" id="KW-1003">Cell membrane</keyword>
<dbReference type="InParanoid" id="A0A6I9I7Q6"/>
<keyword evidence="10" id="KW-0552">Olfaction</keyword>
<dbReference type="PANTHER" id="PTHR48001">
    <property type="entry name" value="OLFACTORY RECEPTOR"/>
    <property type="match status" value="1"/>
</dbReference>
<evidence type="ECO:0000259" key="11">
    <source>
        <dbReference type="PROSITE" id="PS50262"/>
    </source>
</evidence>
<keyword evidence="12" id="KW-1185">Reference proteome</keyword>
<feature type="transmembrane region" description="Helical" evidence="10">
    <location>
        <begin position="272"/>
        <end position="290"/>
    </location>
</feature>
<reference evidence="13" key="1">
    <citation type="submission" date="2025-08" db="UniProtKB">
        <authorList>
            <consortium name="RefSeq"/>
        </authorList>
    </citation>
    <scope>IDENTIFICATION</scope>
</reference>
<keyword evidence="8 9" id="KW-0807">Transducer</keyword>
<dbReference type="RefSeq" id="XP_006205667.3">
    <property type="nucleotide sequence ID" value="XM_006205605.3"/>
</dbReference>
<dbReference type="GO" id="GO:0016020">
    <property type="term" value="C:membrane"/>
    <property type="evidence" value="ECO:0007669"/>
    <property type="project" value="UniProtKB-SubCell"/>
</dbReference>
<evidence type="ECO:0000256" key="7">
    <source>
        <dbReference type="ARBA" id="ARBA00023170"/>
    </source>
</evidence>
<evidence type="ECO:0000256" key="5">
    <source>
        <dbReference type="ARBA" id="ARBA00023040"/>
    </source>
</evidence>
<evidence type="ECO:0000256" key="8">
    <source>
        <dbReference type="ARBA" id="ARBA00023224"/>
    </source>
</evidence>
<dbReference type="InterPro" id="IPR000276">
    <property type="entry name" value="GPCR_Rhodpsn"/>
</dbReference>
<keyword evidence="10" id="KW-0716">Sensory transduction</keyword>
<dbReference type="Proteomes" id="UP001652581">
    <property type="component" value="Chromosome 4"/>
</dbReference>
<dbReference type="Gene3D" id="1.20.1070.10">
    <property type="entry name" value="Rhodopsin 7-helix transmembrane proteins"/>
    <property type="match status" value="1"/>
</dbReference>
<keyword evidence="3 9" id="KW-0812">Transmembrane</keyword>
<dbReference type="PROSITE" id="PS00237">
    <property type="entry name" value="G_PROTEIN_RECEP_F1_1"/>
    <property type="match status" value="1"/>
</dbReference>
<gene>
    <name evidence="13" type="primary">LOC102535337</name>
</gene>
<dbReference type="GO" id="GO:0004930">
    <property type="term" value="F:G protein-coupled receptor activity"/>
    <property type="evidence" value="ECO:0007669"/>
    <property type="project" value="UniProtKB-KW"/>
</dbReference>
<proteinExistence type="inferred from homology"/>
<dbReference type="PRINTS" id="PR00245">
    <property type="entry name" value="OLFACTORYR"/>
</dbReference>
<feature type="domain" description="G-protein coupled receptors family 1 profile" evidence="11">
    <location>
        <begin position="41"/>
        <end position="290"/>
    </location>
</feature>
<feature type="transmembrane region" description="Helical" evidence="10">
    <location>
        <begin position="101"/>
        <end position="120"/>
    </location>
</feature>
<evidence type="ECO:0000256" key="4">
    <source>
        <dbReference type="ARBA" id="ARBA00022989"/>
    </source>
</evidence>
<comment type="subcellular location">
    <subcellularLocation>
        <location evidence="10">Cell membrane</location>
        <topology evidence="10">Multi-pass membrane protein</topology>
    </subcellularLocation>
    <subcellularLocation>
        <location evidence="2">Membrane</location>
        <topology evidence="2">Multi-pass membrane protein</topology>
    </subcellularLocation>
</comment>
<feature type="transmembrane region" description="Helical" evidence="10">
    <location>
        <begin position="238"/>
        <end position="260"/>
    </location>
</feature>
<accession>A0A6I9I7Q6</accession>
<evidence type="ECO:0000256" key="1">
    <source>
        <dbReference type="ARBA" id="ARBA00003929"/>
    </source>
</evidence>
<dbReference type="PRINTS" id="PR00237">
    <property type="entry name" value="GPCRRHODOPSN"/>
</dbReference>
<keyword evidence="7 9" id="KW-0675">Receptor</keyword>
<feature type="transmembrane region" description="Helical" evidence="10">
    <location>
        <begin position="197"/>
        <end position="226"/>
    </location>
</feature>